<sequence length="97" mass="10903">MYSRGHKSSHLPDSLPLRCLSLSPKSFDLSTCQLWSVADQRTKAGARDTRCRSERCVLLDIRPRLYLLQETITLTDVVSVNECKFPDSGAVVGTYLK</sequence>
<proteinExistence type="predicted"/>
<evidence type="ECO:0000313" key="1">
    <source>
        <dbReference type="EMBL" id="MPC12542.1"/>
    </source>
</evidence>
<protein>
    <submittedName>
        <fullName evidence="1">Uncharacterized protein</fullName>
    </submittedName>
</protein>
<reference evidence="1 2" key="1">
    <citation type="submission" date="2019-05" db="EMBL/GenBank/DDBJ databases">
        <title>Another draft genome of Portunus trituberculatus and its Hox gene families provides insights of decapod evolution.</title>
        <authorList>
            <person name="Jeong J.-H."/>
            <person name="Song I."/>
            <person name="Kim S."/>
            <person name="Choi T."/>
            <person name="Kim D."/>
            <person name="Ryu S."/>
            <person name="Kim W."/>
        </authorList>
    </citation>
    <scope>NUCLEOTIDE SEQUENCE [LARGE SCALE GENOMIC DNA]</scope>
    <source>
        <tissue evidence="1">Muscle</tissue>
    </source>
</reference>
<name>A0A5B7CS40_PORTR</name>
<evidence type="ECO:0000313" key="2">
    <source>
        <dbReference type="Proteomes" id="UP000324222"/>
    </source>
</evidence>
<organism evidence="1 2">
    <name type="scientific">Portunus trituberculatus</name>
    <name type="common">Swimming crab</name>
    <name type="synonym">Neptunus trituberculatus</name>
    <dbReference type="NCBI Taxonomy" id="210409"/>
    <lineage>
        <taxon>Eukaryota</taxon>
        <taxon>Metazoa</taxon>
        <taxon>Ecdysozoa</taxon>
        <taxon>Arthropoda</taxon>
        <taxon>Crustacea</taxon>
        <taxon>Multicrustacea</taxon>
        <taxon>Malacostraca</taxon>
        <taxon>Eumalacostraca</taxon>
        <taxon>Eucarida</taxon>
        <taxon>Decapoda</taxon>
        <taxon>Pleocyemata</taxon>
        <taxon>Brachyura</taxon>
        <taxon>Eubrachyura</taxon>
        <taxon>Portunoidea</taxon>
        <taxon>Portunidae</taxon>
        <taxon>Portuninae</taxon>
        <taxon>Portunus</taxon>
    </lineage>
</organism>
<dbReference type="AlphaFoldDB" id="A0A5B7CS40"/>
<dbReference type="EMBL" id="VSRR010000221">
    <property type="protein sequence ID" value="MPC12542.1"/>
    <property type="molecule type" value="Genomic_DNA"/>
</dbReference>
<keyword evidence="2" id="KW-1185">Reference proteome</keyword>
<accession>A0A5B7CS40</accession>
<comment type="caution">
    <text evidence="1">The sequence shown here is derived from an EMBL/GenBank/DDBJ whole genome shotgun (WGS) entry which is preliminary data.</text>
</comment>
<gene>
    <name evidence="1" type="ORF">E2C01_005241</name>
</gene>
<dbReference type="Proteomes" id="UP000324222">
    <property type="component" value="Unassembled WGS sequence"/>
</dbReference>